<feature type="region of interest" description="Disordered" evidence="1">
    <location>
        <begin position="1"/>
        <end position="78"/>
    </location>
</feature>
<dbReference type="EMBL" id="BPLR01005178">
    <property type="protein sequence ID" value="GIY00432.1"/>
    <property type="molecule type" value="Genomic_DNA"/>
</dbReference>
<protein>
    <submittedName>
        <fullName evidence="2">Uncharacterized protein</fullName>
    </submittedName>
</protein>
<dbReference type="AlphaFoldDB" id="A0AAV4PWB7"/>
<name>A0AAV4PWB7_CAEEX</name>
<evidence type="ECO:0000313" key="2">
    <source>
        <dbReference type="EMBL" id="GIY00432.1"/>
    </source>
</evidence>
<accession>A0AAV4PWB7</accession>
<proteinExistence type="predicted"/>
<evidence type="ECO:0000256" key="1">
    <source>
        <dbReference type="SAM" id="MobiDB-lite"/>
    </source>
</evidence>
<organism evidence="2 3">
    <name type="scientific">Caerostris extrusa</name>
    <name type="common">Bark spider</name>
    <name type="synonym">Caerostris bankana</name>
    <dbReference type="NCBI Taxonomy" id="172846"/>
    <lineage>
        <taxon>Eukaryota</taxon>
        <taxon>Metazoa</taxon>
        <taxon>Ecdysozoa</taxon>
        <taxon>Arthropoda</taxon>
        <taxon>Chelicerata</taxon>
        <taxon>Arachnida</taxon>
        <taxon>Araneae</taxon>
        <taxon>Araneomorphae</taxon>
        <taxon>Entelegynae</taxon>
        <taxon>Araneoidea</taxon>
        <taxon>Araneidae</taxon>
        <taxon>Caerostris</taxon>
    </lineage>
</organism>
<comment type="caution">
    <text evidence="2">The sequence shown here is derived from an EMBL/GenBank/DDBJ whole genome shotgun (WGS) entry which is preliminary data.</text>
</comment>
<reference evidence="2 3" key="1">
    <citation type="submission" date="2021-06" db="EMBL/GenBank/DDBJ databases">
        <title>Caerostris extrusa draft genome.</title>
        <authorList>
            <person name="Kono N."/>
            <person name="Arakawa K."/>
        </authorList>
    </citation>
    <scope>NUCLEOTIDE SEQUENCE [LARGE SCALE GENOMIC DNA]</scope>
</reference>
<feature type="compositionally biased region" description="Basic and acidic residues" evidence="1">
    <location>
        <begin position="1"/>
        <end position="11"/>
    </location>
</feature>
<feature type="compositionally biased region" description="Polar residues" evidence="1">
    <location>
        <begin position="48"/>
        <end position="61"/>
    </location>
</feature>
<evidence type="ECO:0000313" key="3">
    <source>
        <dbReference type="Proteomes" id="UP001054945"/>
    </source>
</evidence>
<sequence>MKAARGEEDVGNHQAVPGTTARPRKDPTSPNVWHKLETKGQIPPKLAVTTTQRSSNISEATATPVEEECTPPDPLGDVDVILHSQEVP</sequence>
<keyword evidence="3" id="KW-1185">Reference proteome</keyword>
<gene>
    <name evidence="2" type="primary">AVEN_60596_1</name>
    <name evidence="2" type="ORF">CEXT_638621</name>
</gene>
<dbReference type="Proteomes" id="UP001054945">
    <property type="component" value="Unassembled WGS sequence"/>
</dbReference>